<evidence type="ECO:0000256" key="1">
    <source>
        <dbReference type="SAM" id="SignalP"/>
    </source>
</evidence>
<evidence type="ECO:0008006" key="4">
    <source>
        <dbReference type="Google" id="ProtNLM"/>
    </source>
</evidence>
<keyword evidence="1" id="KW-0732">Signal</keyword>
<reference evidence="2 3" key="1">
    <citation type="journal article" date="2010" name="ChemBioChem">
        <title>Cloning and characterization of the biosynthetic gene cluster of 16-membered macrolide antibiotic FD-891: involvement of a dual functional cytochrome P450 monooxygenase catalyzing epoxidation and hydroxylation.</title>
        <authorList>
            <person name="Kudo F."/>
            <person name="Motegi A."/>
            <person name="Mizoue K."/>
            <person name="Eguchi T."/>
        </authorList>
    </citation>
    <scope>NUCLEOTIDE SEQUENCE [LARGE SCALE GENOMIC DNA]</scope>
    <source>
        <strain evidence="2 3">A-8890</strain>
    </source>
</reference>
<evidence type="ECO:0000313" key="2">
    <source>
        <dbReference type="EMBL" id="BBC35203.1"/>
    </source>
</evidence>
<dbReference type="RefSeq" id="WP_286255377.1">
    <property type="nucleotide sequence ID" value="NZ_AP018448.1"/>
</dbReference>
<reference evidence="2 3" key="2">
    <citation type="journal article" date="2023" name="ChemBioChem">
        <title>Acyltransferase Domain Exchange between Two Independent Type I Polyketide Synthases in the Same Producer Strain of Macrolide Antibiotics.</title>
        <authorList>
            <person name="Kudo F."/>
            <person name="Kishikawa K."/>
            <person name="Tsuboi K."/>
            <person name="Kido T."/>
            <person name="Usui T."/>
            <person name="Hashimoto J."/>
            <person name="Shin-Ya K."/>
            <person name="Miyanaga A."/>
            <person name="Eguchi T."/>
        </authorList>
    </citation>
    <scope>NUCLEOTIDE SEQUENCE [LARGE SCALE GENOMIC DNA]</scope>
    <source>
        <strain evidence="2 3">A-8890</strain>
    </source>
</reference>
<feature type="signal peptide" evidence="1">
    <location>
        <begin position="1"/>
        <end position="27"/>
    </location>
</feature>
<accession>A0ABN5VRQ2</accession>
<dbReference type="EMBL" id="AP018448">
    <property type="protein sequence ID" value="BBC35203.1"/>
    <property type="molecule type" value="Genomic_DNA"/>
</dbReference>
<proteinExistence type="predicted"/>
<protein>
    <recommendedName>
        <fullName evidence="4">Lipoprotein</fullName>
    </recommendedName>
</protein>
<feature type="chain" id="PRO_5046024475" description="Lipoprotein" evidence="1">
    <location>
        <begin position="28"/>
        <end position="170"/>
    </location>
</feature>
<name>A0ABN5VRQ2_9ACTN</name>
<keyword evidence="3" id="KW-1185">Reference proteome</keyword>
<evidence type="ECO:0000313" key="3">
    <source>
        <dbReference type="Proteomes" id="UP001321542"/>
    </source>
</evidence>
<gene>
    <name evidence="2" type="ORF">SGFS_064970</name>
</gene>
<dbReference type="PROSITE" id="PS51257">
    <property type="entry name" value="PROKAR_LIPOPROTEIN"/>
    <property type="match status" value="1"/>
</dbReference>
<dbReference type="Proteomes" id="UP001321542">
    <property type="component" value="Chromosome"/>
</dbReference>
<sequence length="170" mass="18691">MRTPPRTRTALASAAALLLALTLTGCGDDEVELPMLRTSEGVADYLNKQVGCTDPDYVESDELPLIKSEVSNAVDGGGECDIDEDSDIFFVHVTDMTKFQQDVAANEENEDDVLMIGMDFALDVDRGSAVQTLLDQGLLFLDCNPGMQTPQQYQRIEAEDDCVLTDYERE</sequence>
<organism evidence="2 3">
    <name type="scientific">Streptomyces graminofaciens</name>
    <dbReference type="NCBI Taxonomy" id="68212"/>
    <lineage>
        <taxon>Bacteria</taxon>
        <taxon>Bacillati</taxon>
        <taxon>Actinomycetota</taxon>
        <taxon>Actinomycetes</taxon>
        <taxon>Kitasatosporales</taxon>
        <taxon>Streptomycetaceae</taxon>
        <taxon>Streptomyces</taxon>
    </lineage>
</organism>